<evidence type="ECO:0000313" key="4">
    <source>
        <dbReference type="Proteomes" id="UP000315377"/>
    </source>
</evidence>
<dbReference type="RefSeq" id="WP_087443891.1">
    <property type="nucleotide sequence ID" value="NZ_CABMNB010000036.1"/>
</dbReference>
<keyword evidence="1" id="KW-0472">Membrane</keyword>
<keyword evidence="1" id="KW-0812">Transmembrane</keyword>
<gene>
    <name evidence="3" type="ORF">FLT43_00195</name>
    <name evidence="2" type="ORF">M5W83_28890</name>
</gene>
<reference evidence="3 4" key="1">
    <citation type="submission" date="2019-07" db="EMBL/GenBank/DDBJ databases">
        <title>Paenibacillus thiaminolyticus NRRL B-4156.</title>
        <authorList>
            <person name="Hehnly C."/>
            <person name="Zhang L."/>
        </authorList>
    </citation>
    <scope>NUCLEOTIDE SEQUENCE [LARGE SCALE GENOMIC DNA]</scope>
    <source>
        <strain evidence="3 4">NRRL B-4156</strain>
    </source>
</reference>
<dbReference type="EMBL" id="CP041405">
    <property type="protein sequence ID" value="QDM42103.1"/>
    <property type="molecule type" value="Genomic_DNA"/>
</dbReference>
<proteinExistence type="predicted"/>
<dbReference type="Proteomes" id="UP000315377">
    <property type="component" value="Chromosome"/>
</dbReference>
<keyword evidence="5" id="KW-1185">Reference proteome</keyword>
<sequence>MNKLLLSAGSIFLISGVILFGMVHMAIANYAPNMPGWSDPPGKFSLAMEATMLIAPYVTGILFMIIGILLFLALYRDLSKNNKNKVQCIDQK</sequence>
<accession>A0AAP9DQB2</accession>
<dbReference type="EMBL" id="JAMDMM010000080">
    <property type="protein sequence ID" value="MCY9611167.1"/>
    <property type="molecule type" value="Genomic_DNA"/>
</dbReference>
<name>A0AAP9DQB2_PANTH</name>
<evidence type="ECO:0000256" key="1">
    <source>
        <dbReference type="SAM" id="Phobius"/>
    </source>
</evidence>
<evidence type="ECO:0000313" key="2">
    <source>
        <dbReference type="EMBL" id="MCY9611167.1"/>
    </source>
</evidence>
<reference evidence="2 5" key="2">
    <citation type="submission" date="2022-05" db="EMBL/GenBank/DDBJ databases">
        <title>Genome Sequencing of Bee-Associated Microbes.</title>
        <authorList>
            <person name="Dunlap C."/>
        </authorList>
    </citation>
    <scope>NUCLEOTIDE SEQUENCE [LARGE SCALE GENOMIC DNA]</scope>
    <source>
        <strain evidence="2 5">NRRL B-14613</strain>
    </source>
</reference>
<evidence type="ECO:0000313" key="5">
    <source>
        <dbReference type="Proteomes" id="UP001209276"/>
    </source>
</evidence>
<keyword evidence="1" id="KW-1133">Transmembrane helix</keyword>
<dbReference type="GeneID" id="76994425"/>
<dbReference type="Proteomes" id="UP001209276">
    <property type="component" value="Unassembled WGS sequence"/>
</dbReference>
<dbReference type="AlphaFoldDB" id="A0AAP9DQB2"/>
<evidence type="ECO:0000313" key="3">
    <source>
        <dbReference type="EMBL" id="QDM42103.1"/>
    </source>
</evidence>
<feature type="transmembrane region" description="Helical" evidence="1">
    <location>
        <begin position="52"/>
        <end position="75"/>
    </location>
</feature>
<organism evidence="3 4">
    <name type="scientific">Paenibacillus thiaminolyticus</name>
    <name type="common">Bacillus thiaminolyticus</name>
    <dbReference type="NCBI Taxonomy" id="49283"/>
    <lineage>
        <taxon>Bacteria</taxon>
        <taxon>Bacillati</taxon>
        <taxon>Bacillota</taxon>
        <taxon>Bacilli</taxon>
        <taxon>Bacillales</taxon>
        <taxon>Paenibacillaceae</taxon>
        <taxon>Paenibacillus</taxon>
    </lineage>
</organism>
<protein>
    <submittedName>
        <fullName evidence="3">Uncharacterized protein</fullName>
    </submittedName>
</protein>